<keyword evidence="1" id="KW-0812">Transmembrane</keyword>
<evidence type="ECO:0000313" key="2">
    <source>
        <dbReference type="EMBL" id="AZN65173.1"/>
    </source>
</evidence>
<feature type="transmembrane region" description="Helical" evidence="1">
    <location>
        <begin position="44"/>
        <end position="65"/>
    </location>
</feature>
<evidence type="ECO:0000313" key="3">
    <source>
        <dbReference type="Proteomes" id="UP000276980"/>
    </source>
</evidence>
<gene>
    <name evidence="2" type="ORF">CFH90_14535</name>
</gene>
<keyword evidence="1" id="KW-1133">Transmembrane helix</keyword>
<sequence length="82" mass="9573">MYTAILKKPSGSLQYQQPKPKLIQSTEFRILSLLTVCYFNSYSAYHLGSFYIPIPVVLYKTLLVINQYRLNRYKYKGCTHAS</sequence>
<dbReference type="EMBL" id="CP022298">
    <property type="protein sequence ID" value="AZN65173.1"/>
    <property type="molecule type" value="Genomic_DNA"/>
</dbReference>
<name>A0A3Q8XFH5_ACIJO</name>
<keyword evidence="1" id="KW-0472">Membrane</keyword>
<reference evidence="2 3" key="1">
    <citation type="submission" date="2017-06" db="EMBL/GenBank/DDBJ databases">
        <title>Complete Genome Sequence of the Carbazole-Degrading Bacterium Acinetobacter johnsonii IC001.</title>
        <authorList>
            <person name="Vejarano F."/>
            <person name="Suzuki-Minakuchi C."/>
            <person name="Ohtsubo Y."/>
            <person name="Tsuda M."/>
            <person name="Okada K."/>
            <person name="Nojiri H."/>
        </authorList>
    </citation>
    <scope>NUCLEOTIDE SEQUENCE [LARGE SCALE GENOMIC DNA]</scope>
    <source>
        <strain evidence="2 3">IC001</strain>
    </source>
</reference>
<organism evidence="2 3">
    <name type="scientific">Acinetobacter johnsonii</name>
    <dbReference type="NCBI Taxonomy" id="40214"/>
    <lineage>
        <taxon>Bacteria</taxon>
        <taxon>Pseudomonadati</taxon>
        <taxon>Pseudomonadota</taxon>
        <taxon>Gammaproteobacteria</taxon>
        <taxon>Moraxellales</taxon>
        <taxon>Moraxellaceae</taxon>
        <taxon>Acinetobacter</taxon>
    </lineage>
</organism>
<protein>
    <submittedName>
        <fullName evidence="2">Uncharacterized protein</fullName>
    </submittedName>
</protein>
<proteinExistence type="predicted"/>
<dbReference type="Proteomes" id="UP000276980">
    <property type="component" value="Chromosome"/>
</dbReference>
<evidence type="ECO:0000256" key="1">
    <source>
        <dbReference type="SAM" id="Phobius"/>
    </source>
</evidence>
<accession>A0A3Q8XFH5</accession>
<dbReference type="AlphaFoldDB" id="A0A3Q8XFH5"/>